<feature type="region of interest" description="Disordered" evidence="1">
    <location>
        <begin position="285"/>
        <end position="305"/>
    </location>
</feature>
<dbReference type="OMA" id="RVTTEIC"/>
<sequence length="305" mass="35258">MSHSKREEKSRSYKQWKVWLTSNYTQQKGKHVPIADILEHADMVKERFILPLDRRTLGSLVKELYNDVTISRRQLEEKKYRVYVNLEKSKSLCKGGEDNMLAEATKFATSHGWHVLTESDRRLSLIKIRALEFNGMRVTTEICVEEGIEKGPLRLALKSMGRLVDPENILQVDLSIGEKLLSLMALMEKSKLCEGIDDDESFSISGSWLRGTLKDTSITGPNSCKNKIFSNDCVILAKSYKSRSCSKCDALKNNIQQNKRRKVDGEPSPYCNYRWLDKHHLEQKLKDKTRKMRNAKQKEKNMKEV</sequence>
<protein>
    <submittedName>
        <fullName evidence="2">Uncharacterized protein</fullName>
    </submittedName>
</protein>
<dbReference type="HOGENOM" id="CLU_913069_0_0_1"/>
<dbReference type="AlphaFoldDB" id="A7RMD4"/>
<reference evidence="2 3" key="1">
    <citation type="journal article" date="2007" name="Science">
        <title>Sea anemone genome reveals ancestral eumetazoan gene repertoire and genomic organization.</title>
        <authorList>
            <person name="Putnam N.H."/>
            <person name="Srivastava M."/>
            <person name="Hellsten U."/>
            <person name="Dirks B."/>
            <person name="Chapman J."/>
            <person name="Salamov A."/>
            <person name="Terry A."/>
            <person name="Shapiro H."/>
            <person name="Lindquist E."/>
            <person name="Kapitonov V.V."/>
            <person name="Jurka J."/>
            <person name="Genikhovich G."/>
            <person name="Grigoriev I.V."/>
            <person name="Lucas S.M."/>
            <person name="Steele R.E."/>
            <person name="Finnerty J.R."/>
            <person name="Technau U."/>
            <person name="Martindale M.Q."/>
            <person name="Rokhsar D.S."/>
        </authorList>
    </citation>
    <scope>NUCLEOTIDE SEQUENCE [LARGE SCALE GENOMIC DNA]</scope>
    <source>
        <strain evidence="3">CH2 X CH6</strain>
    </source>
</reference>
<dbReference type="EMBL" id="DS469520">
    <property type="protein sequence ID" value="EDO47252.1"/>
    <property type="molecule type" value="Genomic_DNA"/>
</dbReference>
<evidence type="ECO:0000256" key="1">
    <source>
        <dbReference type="SAM" id="MobiDB-lite"/>
    </source>
</evidence>
<proteinExistence type="predicted"/>
<keyword evidence="3" id="KW-1185">Reference proteome</keyword>
<organism evidence="2 3">
    <name type="scientific">Nematostella vectensis</name>
    <name type="common">Starlet sea anemone</name>
    <dbReference type="NCBI Taxonomy" id="45351"/>
    <lineage>
        <taxon>Eukaryota</taxon>
        <taxon>Metazoa</taxon>
        <taxon>Cnidaria</taxon>
        <taxon>Anthozoa</taxon>
        <taxon>Hexacorallia</taxon>
        <taxon>Actiniaria</taxon>
        <taxon>Edwardsiidae</taxon>
        <taxon>Nematostella</taxon>
    </lineage>
</organism>
<gene>
    <name evidence="2" type="ORF">NEMVEDRAFT_v1g239348</name>
</gene>
<accession>A7RMD4</accession>
<name>A7RMD4_NEMVE</name>
<dbReference type="Proteomes" id="UP000001593">
    <property type="component" value="Unassembled WGS sequence"/>
</dbReference>
<dbReference type="InParanoid" id="A7RMD4"/>
<evidence type="ECO:0000313" key="3">
    <source>
        <dbReference type="Proteomes" id="UP000001593"/>
    </source>
</evidence>
<evidence type="ECO:0000313" key="2">
    <source>
        <dbReference type="EMBL" id="EDO47252.1"/>
    </source>
</evidence>
<feature type="compositionally biased region" description="Basic and acidic residues" evidence="1">
    <location>
        <begin position="296"/>
        <end position="305"/>
    </location>
</feature>
<dbReference type="KEGG" id="nve:5519417"/>